<evidence type="ECO:0000256" key="1">
    <source>
        <dbReference type="ARBA" id="ARBA00001974"/>
    </source>
</evidence>
<keyword evidence="8" id="KW-1185">Reference proteome</keyword>
<dbReference type="Pfam" id="PF00732">
    <property type="entry name" value="GMC_oxred_N"/>
    <property type="match status" value="1"/>
</dbReference>
<evidence type="ECO:0000256" key="5">
    <source>
        <dbReference type="RuleBase" id="RU003968"/>
    </source>
</evidence>
<dbReference type="EMBL" id="CADEBC010000561">
    <property type="protein sequence ID" value="CAB3253660.1"/>
    <property type="molecule type" value="Genomic_DNA"/>
</dbReference>
<organism evidence="7 8">
    <name type="scientific">Arctia plantaginis</name>
    <name type="common">Wood tiger moth</name>
    <name type="synonym">Phalaena plantaginis</name>
    <dbReference type="NCBI Taxonomy" id="874455"/>
    <lineage>
        <taxon>Eukaryota</taxon>
        <taxon>Metazoa</taxon>
        <taxon>Ecdysozoa</taxon>
        <taxon>Arthropoda</taxon>
        <taxon>Hexapoda</taxon>
        <taxon>Insecta</taxon>
        <taxon>Pterygota</taxon>
        <taxon>Neoptera</taxon>
        <taxon>Endopterygota</taxon>
        <taxon>Lepidoptera</taxon>
        <taxon>Glossata</taxon>
        <taxon>Ditrysia</taxon>
        <taxon>Noctuoidea</taxon>
        <taxon>Erebidae</taxon>
        <taxon>Arctiinae</taxon>
        <taxon>Arctia</taxon>
    </lineage>
</organism>
<evidence type="ECO:0000259" key="6">
    <source>
        <dbReference type="PROSITE" id="PS00623"/>
    </source>
</evidence>
<dbReference type="Gene3D" id="3.30.560.10">
    <property type="entry name" value="Glucose Oxidase, domain 3"/>
    <property type="match status" value="1"/>
</dbReference>
<dbReference type="GO" id="GO:0016614">
    <property type="term" value="F:oxidoreductase activity, acting on CH-OH group of donors"/>
    <property type="evidence" value="ECO:0007669"/>
    <property type="project" value="InterPro"/>
</dbReference>
<dbReference type="OrthoDB" id="269227at2759"/>
<dbReference type="InterPro" id="IPR040676">
    <property type="entry name" value="DUF5641"/>
</dbReference>
<dbReference type="Gene3D" id="3.50.50.60">
    <property type="entry name" value="FAD/NAD(P)-binding domain"/>
    <property type="match status" value="1"/>
</dbReference>
<evidence type="ECO:0000256" key="4">
    <source>
        <dbReference type="ARBA" id="ARBA00022827"/>
    </source>
</evidence>
<comment type="similarity">
    <text evidence="2 5">Belongs to the GMC oxidoreductase family.</text>
</comment>
<feature type="domain" description="Glucose-methanol-choline oxidoreductase N-terminal" evidence="6">
    <location>
        <begin position="129"/>
        <end position="152"/>
    </location>
</feature>
<sequence>MRCYSTSCTIPTSGGFPNVFASAVQFFAASQCLIPEEALKNSKVKNKAYFDFIIVGAGSAGSVLANRLSEIKEWNILLLEAGGDPPIEASVPELYRDLGLSKYDWQYLTTNDGVIDQSVINGSINWPRGKMIGGSSNMNGMVYVEGNDQDYQNWYNAGNFEWSVRDVRRCFRKSQSYQNQRLLQDQAISKHYGRNGPLALNIFNATYRPVTEKILRSWDDIGIKNVPDVNAANAMGSSVVTATAANGVRQSASRAYLHPVQNRKNLKILKNSFVTKVLIKSSSKVAYGVKVKRGSKMYKWQNEYLTRLQQRPKWLITTKDFQIVDIVLIKTDGLPPGK</sequence>
<dbReference type="InterPro" id="IPR012132">
    <property type="entry name" value="GMC_OxRdtase"/>
</dbReference>
<keyword evidence="3 5" id="KW-0285">Flavoprotein</keyword>
<comment type="cofactor">
    <cofactor evidence="1">
        <name>FAD</name>
        <dbReference type="ChEBI" id="CHEBI:57692"/>
    </cofactor>
</comment>
<dbReference type="PANTHER" id="PTHR11552:SF147">
    <property type="entry name" value="CHOLINE DEHYDROGENASE, MITOCHONDRIAL"/>
    <property type="match status" value="1"/>
</dbReference>
<comment type="caution">
    <text evidence="7">The sequence shown here is derived from an EMBL/GenBank/DDBJ whole genome shotgun (WGS) entry which is preliminary data.</text>
</comment>
<dbReference type="AlphaFoldDB" id="A0A8S1B2J4"/>
<keyword evidence="4 5" id="KW-0274">FAD</keyword>
<gene>
    <name evidence="7" type="ORF">APLA_LOCUS14228</name>
</gene>
<dbReference type="SUPFAM" id="SSF51905">
    <property type="entry name" value="FAD/NAD(P)-binding domain"/>
    <property type="match status" value="1"/>
</dbReference>
<dbReference type="InterPro" id="IPR000172">
    <property type="entry name" value="GMC_OxRdtase_N"/>
</dbReference>
<protein>
    <recommendedName>
        <fullName evidence="6">Glucose-methanol-choline oxidoreductase N-terminal domain-containing protein</fullName>
    </recommendedName>
</protein>
<evidence type="ECO:0000313" key="7">
    <source>
        <dbReference type="EMBL" id="CAB3253660.1"/>
    </source>
</evidence>
<dbReference type="GO" id="GO:0050660">
    <property type="term" value="F:flavin adenine dinucleotide binding"/>
    <property type="evidence" value="ECO:0007669"/>
    <property type="project" value="InterPro"/>
</dbReference>
<reference evidence="7 8" key="1">
    <citation type="submission" date="2020-04" db="EMBL/GenBank/DDBJ databases">
        <authorList>
            <person name="Wallbank WR R."/>
            <person name="Pardo Diaz C."/>
            <person name="Kozak K."/>
            <person name="Martin S."/>
            <person name="Jiggins C."/>
            <person name="Moest M."/>
            <person name="Warren A I."/>
            <person name="Byers J.R.P. K."/>
            <person name="Montejo-Kovacevich G."/>
            <person name="Yen C E."/>
        </authorList>
    </citation>
    <scope>NUCLEOTIDE SEQUENCE [LARGE SCALE GENOMIC DNA]</scope>
</reference>
<dbReference type="PANTHER" id="PTHR11552">
    <property type="entry name" value="GLUCOSE-METHANOL-CHOLINE GMC OXIDOREDUCTASE"/>
    <property type="match status" value="1"/>
</dbReference>
<dbReference type="Proteomes" id="UP000494106">
    <property type="component" value="Unassembled WGS sequence"/>
</dbReference>
<evidence type="ECO:0000256" key="2">
    <source>
        <dbReference type="ARBA" id="ARBA00010790"/>
    </source>
</evidence>
<proteinExistence type="inferred from homology"/>
<accession>A0A8S1B2J4</accession>
<dbReference type="PROSITE" id="PS00623">
    <property type="entry name" value="GMC_OXRED_1"/>
    <property type="match status" value="1"/>
</dbReference>
<evidence type="ECO:0000313" key="8">
    <source>
        <dbReference type="Proteomes" id="UP000494106"/>
    </source>
</evidence>
<evidence type="ECO:0000256" key="3">
    <source>
        <dbReference type="ARBA" id="ARBA00022630"/>
    </source>
</evidence>
<dbReference type="InterPro" id="IPR036188">
    <property type="entry name" value="FAD/NAD-bd_sf"/>
</dbReference>
<name>A0A8S1B2J4_ARCPL</name>
<dbReference type="Pfam" id="PF18701">
    <property type="entry name" value="DUF5641"/>
    <property type="match status" value="1"/>
</dbReference>